<keyword evidence="3" id="KW-1185">Reference proteome</keyword>
<comment type="caution">
    <text evidence="2">The sequence shown here is derived from an EMBL/GenBank/DDBJ whole genome shotgun (WGS) entry which is preliminary data.</text>
</comment>
<sequence>MDAGMVVEYDRPTTLLRKKGHFYMLCKNTGIDNFRRLKQMALAQERKCFPELGDIDGIDENFEDGAAIDPDQFDKKEEAKNETQNARNKITDALFEDSGEEMGEDEKEESDIQQQQNQSAEKIVQQNSEEKIVVQQQQQSTENVDKDDAESAGSVLQQDQDNDVVQNQAGMVLRKTSGGNDSENLNGDDNTAEDKKDDE</sequence>
<feature type="compositionally biased region" description="Low complexity" evidence="1">
    <location>
        <begin position="157"/>
        <end position="168"/>
    </location>
</feature>
<gene>
    <name evidence="2" type="ORF">HINF_LOCUS18540</name>
</gene>
<accession>A0ABP1HWK7</accession>
<dbReference type="EMBL" id="CAXDID020000047">
    <property type="protein sequence ID" value="CAL6003714.1"/>
    <property type="molecule type" value="Genomic_DNA"/>
</dbReference>
<reference evidence="2 3" key="1">
    <citation type="submission" date="2024-07" db="EMBL/GenBank/DDBJ databases">
        <authorList>
            <person name="Akdeniz Z."/>
        </authorList>
    </citation>
    <scope>NUCLEOTIDE SEQUENCE [LARGE SCALE GENOMIC DNA]</scope>
</reference>
<feature type="compositionally biased region" description="Polar residues" evidence="1">
    <location>
        <begin position="112"/>
        <end position="127"/>
    </location>
</feature>
<name>A0ABP1HWK7_9EUKA</name>
<protein>
    <submittedName>
        <fullName evidence="2">Xenobiotic-transporting_ATPase / Multidrug resistance-associated protein</fullName>
    </submittedName>
</protein>
<proteinExistence type="predicted"/>
<evidence type="ECO:0000313" key="2">
    <source>
        <dbReference type="EMBL" id="CAL6003714.1"/>
    </source>
</evidence>
<feature type="compositionally biased region" description="Polar residues" evidence="1">
    <location>
        <begin position="177"/>
        <end position="189"/>
    </location>
</feature>
<feature type="region of interest" description="Disordered" evidence="1">
    <location>
        <begin position="63"/>
        <end position="199"/>
    </location>
</feature>
<evidence type="ECO:0000256" key="1">
    <source>
        <dbReference type="SAM" id="MobiDB-lite"/>
    </source>
</evidence>
<organism evidence="2 3">
    <name type="scientific">Hexamita inflata</name>
    <dbReference type="NCBI Taxonomy" id="28002"/>
    <lineage>
        <taxon>Eukaryota</taxon>
        <taxon>Metamonada</taxon>
        <taxon>Diplomonadida</taxon>
        <taxon>Hexamitidae</taxon>
        <taxon>Hexamitinae</taxon>
        <taxon>Hexamita</taxon>
    </lineage>
</organism>
<feature type="compositionally biased region" description="Acidic residues" evidence="1">
    <location>
        <begin position="94"/>
        <end position="111"/>
    </location>
</feature>
<dbReference type="Proteomes" id="UP001642409">
    <property type="component" value="Unassembled WGS sequence"/>
</dbReference>
<evidence type="ECO:0000313" key="3">
    <source>
        <dbReference type="Proteomes" id="UP001642409"/>
    </source>
</evidence>
<feature type="compositionally biased region" description="Basic and acidic residues" evidence="1">
    <location>
        <begin position="72"/>
        <end position="81"/>
    </location>
</feature>